<evidence type="ECO:0000313" key="7">
    <source>
        <dbReference type="EMBL" id="NIK90298.1"/>
    </source>
</evidence>
<keyword evidence="4 6" id="KW-0732">Signal</keyword>
<dbReference type="EMBL" id="JAASRM010000001">
    <property type="protein sequence ID" value="NIK90298.1"/>
    <property type="molecule type" value="Genomic_DNA"/>
</dbReference>
<accession>A0A846N2X3</accession>
<dbReference type="GO" id="GO:0006508">
    <property type="term" value="P:proteolysis"/>
    <property type="evidence" value="ECO:0007669"/>
    <property type="project" value="UniProtKB-KW"/>
</dbReference>
<dbReference type="EC" id="3.4.14.-" evidence="6"/>
<evidence type="ECO:0000256" key="1">
    <source>
        <dbReference type="ARBA" id="ARBA00010491"/>
    </source>
</evidence>
<keyword evidence="3 6" id="KW-0645">Protease</keyword>
<keyword evidence="8" id="KW-1185">Reference proteome</keyword>
<dbReference type="PANTHER" id="PTHR38469">
    <property type="entry name" value="PERIPLASMIC PEPTIDASE SUBFAMILY S1B"/>
    <property type="match status" value="1"/>
</dbReference>
<evidence type="ECO:0000256" key="2">
    <source>
        <dbReference type="ARBA" id="ARBA00022438"/>
    </source>
</evidence>
<dbReference type="AlphaFoldDB" id="A0A846N2X3"/>
<reference evidence="7 8" key="1">
    <citation type="submission" date="2020-03" db="EMBL/GenBank/DDBJ databases">
        <title>Genomic Encyclopedia of Type Strains, Phase IV (KMG-IV): sequencing the most valuable type-strain genomes for metagenomic binning, comparative biology and taxonomic classification.</title>
        <authorList>
            <person name="Goeker M."/>
        </authorList>
    </citation>
    <scope>NUCLEOTIDE SEQUENCE [LARGE SCALE GENOMIC DNA]</scope>
    <source>
        <strain evidence="7 8">DSM 19867</strain>
    </source>
</reference>
<organism evidence="7 8">
    <name type="scientific">Rhizomicrobium palustre</name>
    <dbReference type="NCBI Taxonomy" id="189966"/>
    <lineage>
        <taxon>Bacteria</taxon>
        <taxon>Pseudomonadati</taxon>
        <taxon>Pseudomonadota</taxon>
        <taxon>Alphaproteobacteria</taxon>
        <taxon>Micropepsales</taxon>
        <taxon>Micropepsaceae</taxon>
        <taxon>Rhizomicrobium</taxon>
    </lineage>
</organism>
<evidence type="ECO:0000256" key="4">
    <source>
        <dbReference type="ARBA" id="ARBA00022729"/>
    </source>
</evidence>
<evidence type="ECO:0000256" key="6">
    <source>
        <dbReference type="RuleBase" id="RU366067"/>
    </source>
</evidence>
<dbReference type="GO" id="GO:0043171">
    <property type="term" value="P:peptide catabolic process"/>
    <property type="evidence" value="ECO:0007669"/>
    <property type="project" value="UniProtKB-UniRule"/>
</dbReference>
<dbReference type="GO" id="GO:0008239">
    <property type="term" value="F:dipeptidyl-peptidase activity"/>
    <property type="evidence" value="ECO:0007669"/>
    <property type="project" value="UniProtKB-UniRule"/>
</dbReference>
<keyword evidence="2 6" id="KW-0031">Aminopeptidase</keyword>
<keyword evidence="5 6" id="KW-0378">Hydrolase</keyword>
<dbReference type="InterPro" id="IPR009003">
    <property type="entry name" value="Peptidase_S1_PA"/>
</dbReference>
<evidence type="ECO:0000256" key="3">
    <source>
        <dbReference type="ARBA" id="ARBA00022670"/>
    </source>
</evidence>
<dbReference type="PANTHER" id="PTHR38469:SF1">
    <property type="entry name" value="PERIPLASMIC PEPTIDASE SUBFAMILY S1B"/>
    <property type="match status" value="1"/>
</dbReference>
<comment type="similarity">
    <text evidence="1 6">Belongs to the peptidase S46 family.</text>
</comment>
<gene>
    <name evidence="7" type="ORF">FHS83_003616</name>
</gene>
<protein>
    <recommendedName>
        <fullName evidence="6">Dipeptidyl-peptidase</fullName>
        <ecNumber evidence="6">3.4.14.-</ecNumber>
    </recommendedName>
</protein>
<evidence type="ECO:0000256" key="5">
    <source>
        <dbReference type="ARBA" id="ARBA00022801"/>
    </source>
</evidence>
<proteinExistence type="inferred from homology"/>
<dbReference type="Pfam" id="PF10459">
    <property type="entry name" value="Peptidase_S46"/>
    <property type="match status" value="1"/>
</dbReference>
<name>A0A846N2X3_9PROT</name>
<feature type="chain" id="PRO_5033102516" description="Dipeptidyl-peptidase" evidence="6">
    <location>
        <begin position="21"/>
        <end position="686"/>
    </location>
</feature>
<dbReference type="InterPro" id="IPR043504">
    <property type="entry name" value="Peptidase_S1_PA_chymotrypsin"/>
</dbReference>
<comment type="caution">
    <text evidence="7">The sequence shown here is derived from an EMBL/GenBank/DDBJ whole genome shotgun (WGS) entry which is preliminary data.</text>
</comment>
<evidence type="ECO:0000313" key="8">
    <source>
        <dbReference type="Proteomes" id="UP000570514"/>
    </source>
</evidence>
<comment type="function">
    <text evidence="6">Catalyzes the removal of dipeptides from the N-terminus of oligopeptides.</text>
</comment>
<keyword evidence="6" id="KW-0720">Serine protease</keyword>
<dbReference type="Proteomes" id="UP000570514">
    <property type="component" value="Unassembled WGS sequence"/>
</dbReference>
<dbReference type="Gene3D" id="2.40.10.10">
    <property type="entry name" value="Trypsin-like serine proteases"/>
    <property type="match status" value="1"/>
</dbReference>
<dbReference type="SUPFAM" id="SSF50494">
    <property type="entry name" value="Trypsin-like serine proteases"/>
    <property type="match status" value="1"/>
</dbReference>
<dbReference type="GO" id="GO:0070009">
    <property type="term" value="F:serine-type aminopeptidase activity"/>
    <property type="evidence" value="ECO:0007669"/>
    <property type="project" value="UniProtKB-UniRule"/>
</dbReference>
<dbReference type="RefSeq" id="WP_208414950.1">
    <property type="nucleotide sequence ID" value="NZ_BAAADC010000001.1"/>
</dbReference>
<sequence length="686" mass="75483">MKRILALSACAMALAAPSFADEGMWTFDNFPADAVKAKYGVSITQKWLDDVRAAAVRLSGGCSASVVTGSGLVLTNHHCVRDCAQDLSTASTNYITDGFMAAKREDEKLCPGMQAEILDGISDVTARVNAASEGKTGADYLKARDAAIAAIEKEGCTGKEDKFRCQVITLYQGGQYKLYTYRKYADVRLVFAPEEPMAFFGGDPDNFNFPRYDLDFSMVRLYENGKPVVTPKHLKWTDAEPKVGQPVFVAGNPGSTSRLNTLEQLQGERDIDLPDILLMLSEFRGRLIRFSEESPEKARTAQTTLFGIENSYKALKGRFEALLDPKMMATKKAADDDLKAKVKADPKLAAAIGDPWNDIAKIEQERVNLQGDYNWLEARAGFRSSLFRYARVLVRAAEERGKPNGDRLREYGDSRLPLLKKNLLDAKPVYPDLEQLCLEFWLSKLRENLTADAAGTKLFLGKRSPEALAAELAKSKLGDPAFRKQLWEGGLAAIKASDDPMIKFVLATDAASRSARKAFEDKIAGPEDRATEAVAKARFAVYGTKTYPDATFSLRLSYGAVEGWNEKGKFVEPFTYYGGLYERATGEEPFKLPPRWVEAKGKLNEKTVFDFATTNDIIGGNSGSPLISAKGEVLGAVFDGNIESLGGDFWYDGRVNRTVVASSAAITEALKKIYHQDGLVKELMAK</sequence>
<feature type="signal peptide" evidence="6">
    <location>
        <begin position="1"/>
        <end position="20"/>
    </location>
</feature>
<dbReference type="InterPro" id="IPR019500">
    <property type="entry name" value="Pep_S46"/>
</dbReference>